<dbReference type="OrthoDB" id="2644529at2"/>
<protein>
    <recommendedName>
        <fullName evidence="1">Tox-MPTase4 domain-containing protein</fullName>
    </recommendedName>
</protein>
<dbReference type="EMBL" id="MYFO01000046">
    <property type="protein sequence ID" value="TFE83600.1"/>
    <property type="molecule type" value="Genomic_DNA"/>
</dbReference>
<dbReference type="InterPro" id="IPR028912">
    <property type="entry name" value="Tox-MPTase4_dom"/>
</dbReference>
<evidence type="ECO:0000313" key="2">
    <source>
        <dbReference type="EMBL" id="TFE83600.1"/>
    </source>
</evidence>
<dbReference type="Pfam" id="PF15640">
    <property type="entry name" value="Tox-MPTase4"/>
    <property type="match status" value="1"/>
</dbReference>
<organism evidence="2 3">
    <name type="scientific">Paenibacillus athensensis</name>
    <dbReference type="NCBI Taxonomy" id="1967502"/>
    <lineage>
        <taxon>Bacteria</taxon>
        <taxon>Bacillati</taxon>
        <taxon>Bacillota</taxon>
        <taxon>Bacilli</taxon>
        <taxon>Bacillales</taxon>
        <taxon>Paenibacillaceae</taxon>
        <taxon>Paenibacillus</taxon>
    </lineage>
</organism>
<comment type="caution">
    <text evidence="2">The sequence shown here is derived from an EMBL/GenBank/DDBJ whole genome shotgun (WGS) entry which is preliminary data.</text>
</comment>
<evidence type="ECO:0000259" key="1">
    <source>
        <dbReference type="Pfam" id="PF15640"/>
    </source>
</evidence>
<name>A0A4Y8PS29_9BACL</name>
<reference evidence="2 3" key="1">
    <citation type="submission" date="2017-03" db="EMBL/GenBank/DDBJ databases">
        <title>Isolation of Levoglucosan Utilizing Bacteria.</title>
        <authorList>
            <person name="Arya A.S."/>
        </authorList>
    </citation>
    <scope>NUCLEOTIDE SEQUENCE [LARGE SCALE GENOMIC DNA]</scope>
    <source>
        <strain evidence="2 3">MEC069</strain>
    </source>
</reference>
<dbReference type="AlphaFoldDB" id="A0A4Y8PS29"/>
<keyword evidence="3" id="KW-1185">Reference proteome</keyword>
<sequence length="293" mass="33424">MTKATTYLIETAADDKPLEKLRQDALQTMKQKAAEGQEMWQGIKQSFSDKKEQFAQGDPNKKADMLGFGVEQVAEFFVGAAEVKSLLAARKAAMEAAMLRSRVIAHIEQNWTIREASRIDEYLLNERKLMEDLAAKRAAEGTGDLDFKEWADMPVSGQVQTAPNGHRLISIRDLKMFTKEMNEKNIRVVIDSKGKILPSFADGGFNPTTGQIVLKKEPTYLSAKHESYHAQQWLELGQEQYLKLTTLEREEYVYSQIMKNKDLYTSAEILFSQKYIFKLRTGEWPPPGWKGFE</sequence>
<evidence type="ECO:0000313" key="3">
    <source>
        <dbReference type="Proteomes" id="UP000298246"/>
    </source>
</evidence>
<accession>A0A4Y8PS29</accession>
<proteinExistence type="predicted"/>
<feature type="domain" description="Tox-MPTase4" evidence="1">
    <location>
        <begin position="152"/>
        <end position="281"/>
    </location>
</feature>
<dbReference type="Proteomes" id="UP000298246">
    <property type="component" value="Unassembled WGS sequence"/>
</dbReference>
<gene>
    <name evidence="2" type="ORF">B5M42_22535</name>
</gene>